<sequence>MKSVYVLSLEQIKGSNPTPEYLDLIIDTFKELYTKENDTIVIVQHPTGYGQHLREAFADTSVGEVIIAPADMCKPGIVDELRQYAEENDLALVGKIIHPVVATDYFQIDPSLVYVNFRNIRTLNSLDWGDQFDATSVDHDIHLNQPTVSNGVYVYNSTDVANTTITRNGWILFNSILGNCARIGQMPDHIVPHRVKYYDSLVKNITNIYTAEITDQLDDDQRKYFSVSKSTILKKWSQRLTGLLNVDNLQSGFIDSNCYVENFYMVVDYSFSGLLTLSMLNKDDDTRLVFIHQTIEDEEAVKYILANWTGINTEEVSSNQLVKEQLTQFYSKFLPTDFVTFWEYCKSRYNVHYQVRDSELLDDLGSQCHANNAVFVANQFGHPTMLKATNLRLAATEFHCILPDNSSRIIKVGTQCYVKNIYKQFRMTFRNTQTSDTKMIRWNLKDNLLSQKWARCNQYDYLEKDCLAEKNYMLQHWEYDPGNPNARNIPALCAEMNRYVNIINSYFDGSSDKRVDYHITQYFDPVTLDQNVLNEIHHHFEILIGQVWNISDYFKKADRPTSFAIRQLNNLCHEMESLRRDSIAKNPKYWGAYIYFPILPGYSYKFVGSDYDHFVRDRNFGDLFLHYAQLGKTPLEAWYGKDDEIFDENITGLRYLSGEFVVNFGGDISAEEQSRIIAANDKEFFPWLRARGQDPESKFTGVGSVLVGTFERNDYPGKTANEIMLELFGYDDIYKIELIDKSDTVVAQMTMDYTWKDVLAKTDPTRMP</sequence>
<name>A0A6J5T9P3_9CAUD</name>
<evidence type="ECO:0000313" key="1">
    <source>
        <dbReference type="EMBL" id="CAB4241658.1"/>
    </source>
</evidence>
<dbReference type="EMBL" id="LR797824">
    <property type="protein sequence ID" value="CAB4241658.1"/>
    <property type="molecule type" value="Genomic_DNA"/>
</dbReference>
<organism evidence="1">
    <name type="scientific">uncultured Caudovirales phage</name>
    <dbReference type="NCBI Taxonomy" id="2100421"/>
    <lineage>
        <taxon>Viruses</taxon>
        <taxon>Duplodnaviria</taxon>
        <taxon>Heunggongvirae</taxon>
        <taxon>Uroviricota</taxon>
        <taxon>Caudoviricetes</taxon>
        <taxon>Peduoviridae</taxon>
        <taxon>Maltschvirus</taxon>
        <taxon>Maltschvirus maltsch</taxon>
    </lineage>
</organism>
<gene>
    <name evidence="1" type="ORF">UFOVP71_196</name>
</gene>
<protein>
    <submittedName>
        <fullName evidence="1">Uncharacterized protein</fullName>
    </submittedName>
</protein>
<reference evidence="1" key="1">
    <citation type="submission" date="2020-05" db="EMBL/GenBank/DDBJ databases">
        <authorList>
            <person name="Chiriac C."/>
            <person name="Salcher M."/>
            <person name="Ghai R."/>
            <person name="Kavagutti S V."/>
        </authorList>
    </citation>
    <scope>NUCLEOTIDE SEQUENCE</scope>
</reference>
<accession>A0A6J5T9P3</accession>
<proteinExistence type="predicted"/>